<accession>A0A412J5S8</accession>
<name>A0A412J5S8_9FIRM</name>
<dbReference type="Pfam" id="PF07205">
    <property type="entry name" value="DUF1413"/>
    <property type="match status" value="1"/>
</dbReference>
<evidence type="ECO:0000313" key="2">
    <source>
        <dbReference type="Proteomes" id="UP000285274"/>
    </source>
</evidence>
<comment type="caution">
    <text evidence="1">The sequence shown here is derived from an EMBL/GenBank/DDBJ whole genome shotgun (WGS) entry which is preliminary data.</text>
</comment>
<sequence length="150" mass="17014">MFFHIVLGISKKILVVYGQRCYTLNRYSNQGGFMSKNLVIVLNDEEYKEIHKLAAEKGISASKFAYDKLFPEEDSFEKKWNKLVENLNSYPAGATFDISTIVGLDTWKTYDRGTKLALARTLKRKIDDGTLQNVTVAGRSSSNVTIYTKN</sequence>
<dbReference type="EMBL" id="QRVM01000010">
    <property type="protein sequence ID" value="RGS47727.1"/>
    <property type="molecule type" value="Genomic_DNA"/>
</dbReference>
<proteinExistence type="predicted"/>
<gene>
    <name evidence="1" type="ORF">DWX92_03625</name>
</gene>
<reference evidence="1 2" key="1">
    <citation type="submission" date="2018-08" db="EMBL/GenBank/DDBJ databases">
        <title>A genome reference for cultivated species of the human gut microbiota.</title>
        <authorList>
            <person name="Zou Y."/>
            <person name="Xue W."/>
            <person name="Luo G."/>
        </authorList>
    </citation>
    <scope>NUCLEOTIDE SEQUENCE [LARGE SCALE GENOMIC DNA]</scope>
    <source>
        <strain evidence="1 2">AF22-10AC</strain>
    </source>
</reference>
<protein>
    <submittedName>
        <fullName evidence="1">DUF1413 domain-containing protein</fullName>
    </submittedName>
</protein>
<evidence type="ECO:0000313" key="1">
    <source>
        <dbReference type="EMBL" id="RGS47727.1"/>
    </source>
</evidence>
<organism evidence="1 2">
    <name type="scientific">Holdemanella biformis</name>
    <dbReference type="NCBI Taxonomy" id="1735"/>
    <lineage>
        <taxon>Bacteria</taxon>
        <taxon>Bacillati</taxon>
        <taxon>Bacillota</taxon>
        <taxon>Erysipelotrichia</taxon>
        <taxon>Erysipelotrichales</taxon>
        <taxon>Erysipelotrichaceae</taxon>
        <taxon>Holdemanella</taxon>
    </lineage>
</organism>
<dbReference type="AlphaFoldDB" id="A0A412J5S8"/>
<dbReference type="InterPro" id="IPR010813">
    <property type="entry name" value="DUF1413"/>
</dbReference>
<dbReference type="Proteomes" id="UP000285274">
    <property type="component" value="Unassembled WGS sequence"/>
</dbReference>